<evidence type="ECO:0000256" key="6">
    <source>
        <dbReference type="SAM" id="MobiDB-lite"/>
    </source>
</evidence>
<dbReference type="GO" id="GO:0005975">
    <property type="term" value="P:carbohydrate metabolic process"/>
    <property type="evidence" value="ECO:0007669"/>
    <property type="project" value="InterPro"/>
</dbReference>
<dbReference type="CDD" id="cd02859">
    <property type="entry name" value="E_set_AMPKbeta_like_N"/>
    <property type="match status" value="1"/>
</dbReference>
<evidence type="ECO:0000313" key="11">
    <source>
        <dbReference type="Proteomes" id="UP000283721"/>
    </source>
</evidence>
<gene>
    <name evidence="10" type="ORF">DW967_03550</name>
</gene>
<evidence type="ECO:0000256" key="3">
    <source>
        <dbReference type="ARBA" id="ARBA00022801"/>
    </source>
</evidence>
<dbReference type="InterPro" id="IPR031965">
    <property type="entry name" value="CBM26"/>
</dbReference>
<dbReference type="Gene3D" id="2.60.40.10">
    <property type="entry name" value="Immunoglobulins"/>
    <property type="match status" value="2"/>
</dbReference>
<comment type="similarity">
    <text evidence="1">Belongs to the glycosyl hydrolase 13 family.</text>
</comment>
<dbReference type="SUPFAM" id="SSF49452">
    <property type="entry name" value="Starch-binding domain-like"/>
    <property type="match status" value="1"/>
</dbReference>
<keyword evidence="5" id="KW-0326">Glycosidase</keyword>
<evidence type="ECO:0000256" key="4">
    <source>
        <dbReference type="ARBA" id="ARBA00022837"/>
    </source>
</evidence>
<evidence type="ECO:0000313" key="10">
    <source>
        <dbReference type="EMBL" id="RGZ94559.1"/>
    </source>
</evidence>
<name>A0A413Q8X8_9FIRM</name>
<dbReference type="AlphaFoldDB" id="A0A413Q8X8"/>
<feature type="domain" description="Pullulanase carbohydrate-binding module 41" evidence="8">
    <location>
        <begin position="460"/>
        <end position="544"/>
    </location>
</feature>
<keyword evidence="3" id="KW-0378">Hydrolase</keyword>
<organism evidence="10 11">
    <name type="scientific">Agathobacter rectalis</name>
    <dbReference type="NCBI Taxonomy" id="39491"/>
    <lineage>
        <taxon>Bacteria</taxon>
        <taxon>Bacillati</taxon>
        <taxon>Bacillota</taxon>
        <taxon>Clostridia</taxon>
        <taxon>Lachnospirales</taxon>
        <taxon>Lachnospiraceae</taxon>
        <taxon>Agathobacter</taxon>
    </lineage>
</organism>
<sequence>MKKFLRRMSGIVLAIVMAFTMLPSLPTVAAAAGSFDKQTITMHFKPASQWDKVYTYIKQGKNWDTIPEYSYIGDWPGAEIEKDSQNDGWYSFTIIMSKNELHCKFTNNKGIETKNDVGFTPDKEITEKWVTMSSNDQDAVVSDTKPSGWVDSVSNPPVKPVVKGESPKLNADKTVTFNLDATGDYKDETDVRLMGTVPGTNWDDGLQMEKKGDFFTVTTGKLEPGIYQYKFLIDKNGKNSWITDPANSEIKDGNSKLVVPGLESKTLTVTEGAALELPDKLNLYKADGTEEQVSVTYKLKDKNDKVTLKDNSLEVAKKSGIKEVKLVATAGSETSEITAKVVAEQYTYNIYFYDSNAAHMDVNAADVHMWEIGGPDIEPASFTEKVKLDDGNEWLKASITTDLKNIGMIPRSKGGWSWQTDNHTFNNADAKKSVDLYIVYGDKNTYTELPAIKEQRERKVIVEYERQNNDYDGWNIYSWNSGFGKETEIYTQEINGKHYIIVPVKDSEADMNLGFCVRRSGKAEADKWLEKDGGDHSIFVPANQTIVKAKLVQGKGVTEVLPYNKGYEMKGNEDKISFYYRDDSLMTADNEKSLDGKVKVVINGTAMICHTMQRQSVMNMM</sequence>
<dbReference type="EMBL" id="QSES01000005">
    <property type="protein sequence ID" value="RGZ94559.1"/>
    <property type="molecule type" value="Genomic_DNA"/>
</dbReference>
<feature type="chain" id="PRO_5039538622" evidence="7">
    <location>
        <begin position="30"/>
        <end position="621"/>
    </location>
</feature>
<reference evidence="10 11" key="1">
    <citation type="submission" date="2018-08" db="EMBL/GenBank/DDBJ databases">
        <title>A genome reference for cultivated species of the human gut microbiota.</title>
        <authorList>
            <person name="Zou Y."/>
            <person name="Xue W."/>
            <person name="Luo G."/>
        </authorList>
    </citation>
    <scope>NUCLEOTIDE SEQUENCE [LARGE SCALE GENOMIC DNA]</scope>
    <source>
        <strain evidence="10 11">AM47-6BH</strain>
    </source>
</reference>
<feature type="signal peptide" evidence="7">
    <location>
        <begin position="1"/>
        <end position="29"/>
    </location>
</feature>
<dbReference type="InterPro" id="IPR013784">
    <property type="entry name" value="Carb-bd-like_fold"/>
</dbReference>
<proteinExistence type="inferred from homology"/>
<comment type="caution">
    <text evidence="10">The sequence shown here is derived from an EMBL/GenBank/DDBJ whole genome shotgun (WGS) entry which is preliminary data.</text>
</comment>
<evidence type="ECO:0000256" key="5">
    <source>
        <dbReference type="ARBA" id="ARBA00023295"/>
    </source>
</evidence>
<evidence type="ECO:0000259" key="9">
    <source>
        <dbReference type="Pfam" id="PF16738"/>
    </source>
</evidence>
<dbReference type="SUPFAM" id="SSF81296">
    <property type="entry name" value="E set domains"/>
    <property type="match status" value="1"/>
</dbReference>
<dbReference type="Proteomes" id="UP000283721">
    <property type="component" value="Unassembled WGS sequence"/>
</dbReference>
<dbReference type="GO" id="GO:0016798">
    <property type="term" value="F:hydrolase activity, acting on glycosyl bonds"/>
    <property type="evidence" value="ECO:0007669"/>
    <property type="project" value="UniProtKB-KW"/>
</dbReference>
<evidence type="ECO:0000256" key="1">
    <source>
        <dbReference type="ARBA" id="ARBA00008061"/>
    </source>
</evidence>
<evidence type="ECO:0000259" key="8">
    <source>
        <dbReference type="Pfam" id="PF03714"/>
    </source>
</evidence>
<dbReference type="InterPro" id="IPR005323">
    <property type="entry name" value="CBM41_pullulanase"/>
</dbReference>
<keyword evidence="4" id="KW-0106">Calcium</keyword>
<feature type="region of interest" description="Disordered" evidence="6">
    <location>
        <begin position="140"/>
        <end position="166"/>
    </location>
</feature>
<dbReference type="InterPro" id="IPR013783">
    <property type="entry name" value="Ig-like_fold"/>
</dbReference>
<protein>
    <submittedName>
        <fullName evidence="10">Uncharacterized protein</fullName>
    </submittedName>
</protein>
<keyword evidence="2 7" id="KW-0732">Signal</keyword>
<dbReference type="Pfam" id="PF03714">
    <property type="entry name" value="PUD"/>
    <property type="match status" value="1"/>
</dbReference>
<dbReference type="GO" id="GO:0030246">
    <property type="term" value="F:carbohydrate binding"/>
    <property type="evidence" value="ECO:0007669"/>
    <property type="project" value="InterPro"/>
</dbReference>
<accession>A0A413Q8X8</accession>
<dbReference type="InterPro" id="IPR014756">
    <property type="entry name" value="Ig_E-set"/>
</dbReference>
<evidence type="ECO:0000256" key="7">
    <source>
        <dbReference type="SAM" id="SignalP"/>
    </source>
</evidence>
<dbReference type="Gene3D" id="2.60.40.1110">
    <property type="match status" value="2"/>
</dbReference>
<dbReference type="Pfam" id="PF16738">
    <property type="entry name" value="CBM26"/>
    <property type="match status" value="1"/>
</dbReference>
<feature type="domain" description="Starch-binding module 26" evidence="9">
    <location>
        <begin position="43"/>
        <end position="113"/>
    </location>
</feature>
<evidence type="ECO:0000256" key="2">
    <source>
        <dbReference type="ARBA" id="ARBA00022729"/>
    </source>
</evidence>